<evidence type="ECO:0000256" key="1">
    <source>
        <dbReference type="SAM" id="Phobius"/>
    </source>
</evidence>
<dbReference type="AlphaFoldDB" id="A0A0B2B892"/>
<keyword evidence="4" id="KW-1185">Reference proteome</keyword>
<dbReference type="InterPro" id="IPR037050">
    <property type="entry name" value="DUF1254_sf"/>
</dbReference>
<gene>
    <name evidence="3" type="ORF">CLV56_0092</name>
</gene>
<protein>
    <submittedName>
        <fullName evidence="3">Putative membrane protein</fullName>
    </submittedName>
</protein>
<dbReference type="SUPFAM" id="SSF160935">
    <property type="entry name" value="VPA0735-like"/>
    <property type="match status" value="1"/>
</dbReference>
<keyword evidence="1" id="KW-0472">Membrane</keyword>
<organism evidence="3 4">
    <name type="scientific">Mumia flava</name>
    <dbReference type="NCBI Taxonomy" id="1348852"/>
    <lineage>
        <taxon>Bacteria</taxon>
        <taxon>Bacillati</taxon>
        <taxon>Actinomycetota</taxon>
        <taxon>Actinomycetes</taxon>
        <taxon>Propionibacteriales</taxon>
        <taxon>Nocardioidaceae</taxon>
        <taxon>Mumia</taxon>
    </lineage>
</organism>
<dbReference type="OrthoDB" id="40820at2"/>
<name>A0A0B2B892_9ACTN</name>
<evidence type="ECO:0000313" key="3">
    <source>
        <dbReference type="EMBL" id="PJJ55893.1"/>
    </source>
</evidence>
<reference evidence="3 4" key="1">
    <citation type="submission" date="2017-11" db="EMBL/GenBank/DDBJ databases">
        <title>Genomic Encyclopedia of Archaeal and Bacterial Type Strains, Phase II (KMG-II): From Individual Species to Whole Genera.</title>
        <authorList>
            <person name="Goeker M."/>
        </authorList>
    </citation>
    <scope>NUCLEOTIDE SEQUENCE [LARGE SCALE GENOMIC DNA]</scope>
    <source>
        <strain evidence="3 4">DSM 27763</strain>
    </source>
</reference>
<dbReference type="Gene3D" id="2.60.40.1610">
    <property type="entry name" value="Domain of unknown function DUF1254"/>
    <property type="match status" value="1"/>
</dbReference>
<dbReference type="RefSeq" id="WP_157805019.1">
    <property type="nucleotide sequence ID" value="NZ_PGEZ01000001.1"/>
</dbReference>
<dbReference type="Pfam" id="PF06863">
    <property type="entry name" value="DUF1254"/>
    <property type="match status" value="1"/>
</dbReference>
<sequence>MTAEQSPGPRRRWWAPLAVAVVVAVIAHLVVVLAAPRVVMGVAERRIAESAGGRNTWLHTPRVTPRNQQVVRSSPDLAYSACVWDLSDGPVRVSAPGWDGYYSLSIYDDRTDVVFVDGDPHPEVTVLLATTDQEDQARRAAGSDVEVVVVPAPDGVALLRYLAPTDDAFADADRVRSSAVCAPA</sequence>
<feature type="domain" description="DUF1254" evidence="2">
    <location>
        <begin position="55"/>
        <end position="181"/>
    </location>
</feature>
<dbReference type="EMBL" id="PGEZ01000001">
    <property type="protein sequence ID" value="PJJ55893.1"/>
    <property type="molecule type" value="Genomic_DNA"/>
</dbReference>
<keyword evidence="1" id="KW-1133">Transmembrane helix</keyword>
<dbReference type="InterPro" id="IPR010679">
    <property type="entry name" value="DUF1254"/>
</dbReference>
<keyword evidence="1" id="KW-0812">Transmembrane</keyword>
<feature type="transmembrane region" description="Helical" evidence="1">
    <location>
        <begin position="13"/>
        <end position="36"/>
    </location>
</feature>
<comment type="caution">
    <text evidence="3">The sequence shown here is derived from an EMBL/GenBank/DDBJ whole genome shotgun (WGS) entry which is preliminary data.</text>
</comment>
<accession>A0A0B2B892</accession>
<evidence type="ECO:0000259" key="2">
    <source>
        <dbReference type="Pfam" id="PF06863"/>
    </source>
</evidence>
<dbReference type="Proteomes" id="UP000230842">
    <property type="component" value="Unassembled WGS sequence"/>
</dbReference>
<proteinExistence type="predicted"/>
<evidence type="ECO:0000313" key="4">
    <source>
        <dbReference type="Proteomes" id="UP000230842"/>
    </source>
</evidence>